<evidence type="ECO:0000259" key="4">
    <source>
        <dbReference type="SMART" id="SM00322"/>
    </source>
</evidence>
<evidence type="ECO:0000256" key="3">
    <source>
        <dbReference type="SAM" id="MobiDB-lite"/>
    </source>
</evidence>
<organism evidence="6">
    <name type="scientific">Anthurium amnicola</name>
    <dbReference type="NCBI Taxonomy" id="1678845"/>
    <lineage>
        <taxon>Eukaryota</taxon>
        <taxon>Viridiplantae</taxon>
        <taxon>Streptophyta</taxon>
        <taxon>Embryophyta</taxon>
        <taxon>Tracheophyta</taxon>
        <taxon>Spermatophyta</taxon>
        <taxon>Magnoliopsida</taxon>
        <taxon>Liliopsida</taxon>
        <taxon>Araceae</taxon>
        <taxon>Pothoideae</taxon>
        <taxon>Potheae</taxon>
        <taxon>Anthurium</taxon>
    </lineage>
</organism>
<sequence>MFKSSKRPFVRNPLETNGKGKWQKTAHFGMQQNKLKPAPGSIVFRILCPASKSGSVIGKGGGIITKIRQETGAKIRIEETVPGCEERVVVITGPDKEIEDRNEQTKEDDPYIDDADEDDDAKENDDEEKEHHPRETTHSEKGTSAAQKALLLVFERIAENEAESDPLDEENKKSSCVVRLLILSSQVGCLLGKGGSVIKQMASESGALIRILSRDKIPACASPLDELVQITGGIDAVRKALQSISQQLLANPPRDRDLLLPDKIPGPSSHPFAPLPQLGISRAEVLPPSNYHLPDQGPPFSTRPHEIVDFHQRMAPSISKFPEIAGPVKVPVSPELLTFRLICTSDKVGSVIGKGGNIVKIIQSETGCEIKIVETVPDSEDRVVVITGPAHPDDRISPVQDAVLRVQNRIVMAVPDHKENSVSTRVIVSSNQTGCLLGKGGSIVAEMRKLSGAQIRILSKDQLPKYASENEVVVQVSGKFEAVQEALVQITSRLKHHIFSEKFPALGHLGRPTFADQVPQFPSFMGRRERSPPGLYSNLAPSFRKFDHIGVLPPLDERSGFPRTHYTSGAPPHSSERIPSSAPWAPQGISGGDGSIGVDENTGAPQRLGGFAGGNQLSANPNATVDVVVPRAIVPIIRGEDGGCLKQICEISGANITITDPRPGAPETIVIISGTPDQTHAAQSLIQAFVLSESGSS</sequence>
<dbReference type="EMBL" id="GDJX01005626">
    <property type="protein sequence ID" value="JAT62310.1"/>
    <property type="molecule type" value="Transcribed_RNA"/>
</dbReference>
<dbReference type="InterPro" id="IPR004087">
    <property type="entry name" value="KH_dom"/>
</dbReference>
<evidence type="ECO:0000256" key="1">
    <source>
        <dbReference type="ARBA" id="ARBA00022737"/>
    </source>
</evidence>
<gene>
    <name evidence="6" type="primary">At4g18375_19</name>
    <name evidence="5" type="synonym">At4g18375_21</name>
    <name evidence="5" type="ORF">g.63117</name>
    <name evidence="6" type="ORF">g.63121</name>
</gene>
<feature type="compositionally biased region" description="Basic and acidic residues" evidence="3">
    <location>
        <begin position="90"/>
        <end position="109"/>
    </location>
</feature>
<feature type="region of interest" description="Disordered" evidence="3">
    <location>
        <begin position="1"/>
        <end position="20"/>
    </location>
</feature>
<feature type="domain" description="K Homology" evidence="4">
    <location>
        <begin position="420"/>
        <end position="495"/>
    </location>
</feature>
<accession>A0A1D1ZGL4</accession>
<dbReference type="GO" id="GO:0003723">
    <property type="term" value="F:RNA binding"/>
    <property type="evidence" value="ECO:0007669"/>
    <property type="project" value="UniProtKB-UniRule"/>
</dbReference>
<dbReference type="Pfam" id="PF00013">
    <property type="entry name" value="KH_1"/>
    <property type="match status" value="5"/>
</dbReference>
<feature type="region of interest" description="Disordered" evidence="3">
    <location>
        <begin position="90"/>
        <end position="144"/>
    </location>
</feature>
<name>A0A1D1ZGL4_9ARAE</name>
<dbReference type="Gene3D" id="3.30.310.210">
    <property type="match status" value="1"/>
</dbReference>
<evidence type="ECO:0000313" key="5">
    <source>
        <dbReference type="EMBL" id="JAT62310.1"/>
    </source>
</evidence>
<feature type="domain" description="K Homology" evidence="4">
    <location>
        <begin position="174"/>
        <end position="249"/>
    </location>
</feature>
<feature type="compositionally biased region" description="Basic and acidic residues" evidence="3">
    <location>
        <begin position="129"/>
        <end position="141"/>
    </location>
</feature>
<evidence type="ECO:0000256" key="2">
    <source>
        <dbReference type="PROSITE-ProRule" id="PRU00117"/>
    </source>
</evidence>
<dbReference type="CDD" id="cd22459">
    <property type="entry name" value="KH-I_PEPPER_rpt1_like"/>
    <property type="match status" value="2"/>
</dbReference>
<dbReference type="InterPro" id="IPR036612">
    <property type="entry name" value="KH_dom_type_1_sf"/>
</dbReference>
<dbReference type="PROSITE" id="PS50084">
    <property type="entry name" value="KH_TYPE_1"/>
    <property type="match status" value="5"/>
</dbReference>
<dbReference type="Gene3D" id="3.30.1370.10">
    <property type="entry name" value="K Homology domain, type 1"/>
    <property type="match status" value="3"/>
</dbReference>
<dbReference type="SMART" id="SM00322">
    <property type="entry name" value="KH"/>
    <property type="match status" value="5"/>
</dbReference>
<keyword evidence="2" id="KW-0694">RNA-binding</keyword>
<feature type="domain" description="K Homology" evidence="4">
    <location>
        <begin position="40"/>
        <end position="110"/>
    </location>
</feature>
<dbReference type="PANTHER" id="PTHR10288">
    <property type="entry name" value="KH DOMAIN CONTAINING RNA BINDING PROTEIN"/>
    <property type="match status" value="1"/>
</dbReference>
<reference evidence="6" key="1">
    <citation type="submission" date="2015-07" db="EMBL/GenBank/DDBJ databases">
        <title>Transcriptome Assembly of Anthurium amnicola.</title>
        <authorList>
            <person name="Suzuki J."/>
        </authorList>
    </citation>
    <scope>NUCLEOTIDE SEQUENCE</scope>
</reference>
<dbReference type="InterPro" id="IPR004088">
    <property type="entry name" value="KH_dom_type_1"/>
</dbReference>
<feature type="domain" description="K Homology" evidence="4">
    <location>
        <begin position="335"/>
        <end position="408"/>
    </location>
</feature>
<keyword evidence="1" id="KW-0677">Repeat</keyword>
<protein>
    <submittedName>
        <fullName evidence="6">KH domain-containing protein At4g18375</fullName>
    </submittedName>
</protein>
<dbReference type="EMBL" id="GDJX01002071">
    <property type="protein sequence ID" value="JAT65865.1"/>
    <property type="molecule type" value="Transcribed_RNA"/>
</dbReference>
<feature type="domain" description="K Homology" evidence="4">
    <location>
        <begin position="621"/>
        <end position="691"/>
    </location>
</feature>
<dbReference type="AlphaFoldDB" id="A0A1D1ZGL4"/>
<dbReference type="CDD" id="cd22460">
    <property type="entry name" value="KH-I_PEPPER_rpt2_like"/>
    <property type="match status" value="2"/>
</dbReference>
<proteinExistence type="predicted"/>
<evidence type="ECO:0000313" key="6">
    <source>
        <dbReference type="EMBL" id="JAT65865.1"/>
    </source>
</evidence>
<feature type="compositionally biased region" description="Acidic residues" evidence="3">
    <location>
        <begin position="110"/>
        <end position="128"/>
    </location>
</feature>
<dbReference type="SUPFAM" id="SSF54791">
    <property type="entry name" value="Eukaryotic type KH-domain (KH-domain type I)"/>
    <property type="match status" value="5"/>
</dbReference>